<keyword evidence="2" id="KW-1133">Transmembrane helix</keyword>
<keyword evidence="3" id="KW-0732">Signal</keyword>
<proteinExistence type="predicted"/>
<accession>A0A066VIG0</accession>
<protein>
    <submittedName>
        <fullName evidence="4">Uncharacterized protein</fullName>
    </submittedName>
</protein>
<dbReference type="AlphaFoldDB" id="A0A066VIG0"/>
<gene>
    <name evidence="4" type="ORF">K437DRAFT_173061</name>
</gene>
<sequence>MAQHTIVDILQTLILSVQAWFDSVGLGGNVCYEGNARQIFADAVRSLDWKTILNPPLPPGLALIPPISRLLSLAVALPLLTIGLLDFAGYAVFRTLGLRKRRVRVKVGRSLSRSSSQRLRLGVNNTAFASSPAPLLSPGTYDAETLLRHRARTASDARLEADELWARTGGSFARVQAAASNTPGIEGTEKEHAAASGASSGVDSGMISQLDTSLLPKGLSNGMGSDGEEEYEEEIDDSRDSFGMVSGIGVEGPLGFSDTDAESDAGESPTHSRRSSRDASSRRGQGAFGGLKFTPMSEDLPHLGGGKGEQGSGPSWLGLGNGNDGDLYTARAAQAADLAP</sequence>
<dbReference type="InParanoid" id="A0A066VIG0"/>
<reference evidence="4 5" key="1">
    <citation type="submission" date="2014-05" db="EMBL/GenBank/DDBJ databases">
        <title>Draft genome sequence of a rare smut relative, Tilletiaria anomala UBC 951.</title>
        <authorList>
            <consortium name="DOE Joint Genome Institute"/>
            <person name="Toome M."/>
            <person name="Kuo A."/>
            <person name="Henrissat B."/>
            <person name="Lipzen A."/>
            <person name="Tritt A."/>
            <person name="Yoshinaga Y."/>
            <person name="Zane M."/>
            <person name="Barry K."/>
            <person name="Grigoriev I.V."/>
            <person name="Spatafora J.W."/>
            <person name="Aimea M.C."/>
        </authorList>
    </citation>
    <scope>NUCLEOTIDE SEQUENCE [LARGE SCALE GENOMIC DNA]</scope>
    <source>
        <strain evidence="4 5">UBC 951</strain>
    </source>
</reference>
<dbReference type="HOGENOM" id="CLU_816797_0_0_1"/>
<dbReference type="GeneID" id="25261853"/>
<dbReference type="EMBL" id="JMSN01000079">
    <property type="protein sequence ID" value="KDN41532.1"/>
    <property type="molecule type" value="Genomic_DNA"/>
</dbReference>
<feature type="region of interest" description="Disordered" evidence="1">
    <location>
        <begin position="180"/>
        <end position="327"/>
    </location>
</feature>
<keyword evidence="2" id="KW-0812">Transmembrane</keyword>
<feature type="transmembrane region" description="Helical" evidence="2">
    <location>
        <begin position="70"/>
        <end position="93"/>
    </location>
</feature>
<keyword evidence="2" id="KW-0472">Membrane</keyword>
<evidence type="ECO:0000256" key="2">
    <source>
        <dbReference type="SAM" id="Phobius"/>
    </source>
</evidence>
<evidence type="ECO:0000256" key="1">
    <source>
        <dbReference type="SAM" id="MobiDB-lite"/>
    </source>
</evidence>
<comment type="caution">
    <text evidence="4">The sequence shown here is derived from an EMBL/GenBank/DDBJ whole genome shotgun (WGS) entry which is preliminary data.</text>
</comment>
<feature type="compositionally biased region" description="Acidic residues" evidence="1">
    <location>
        <begin position="226"/>
        <end position="237"/>
    </location>
</feature>
<dbReference type="Proteomes" id="UP000027361">
    <property type="component" value="Unassembled WGS sequence"/>
</dbReference>
<feature type="compositionally biased region" description="Low complexity" evidence="1">
    <location>
        <begin position="194"/>
        <end position="205"/>
    </location>
</feature>
<evidence type="ECO:0000256" key="3">
    <source>
        <dbReference type="SAM" id="SignalP"/>
    </source>
</evidence>
<dbReference type="OrthoDB" id="3362926at2759"/>
<feature type="chain" id="PRO_5001628214" evidence="3">
    <location>
        <begin position="20"/>
        <end position="340"/>
    </location>
</feature>
<evidence type="ECO:0000313" key="4">
    <source>
        <dbReference type="EMBL" id="KDN41532.1"/>
    </source>
</evidence>
<feature type="signal peptide" evidence="3">
    <location>
        <begin position="1"/>
        <end position="19"/>
    </location>
</feature>
<keyword evidence="5" id="KW-1185">Reference proteome</keyword>
<organism evidence="4 5">
    <name type="scientific">Tilletiaria anomala (strain ATCC 24038 / CBS 436.72 / UBC 951)</name>
    <dbReference type="NCBI Taxonomy" id="1037660"/>
    <lineage>
        <taxon>Eukaryota</taxon>
        <taxon>Fungi</taxon>
        <taxon>Dikarya</taxon>
        <taxon>Basidiomycota</taxon>
        <taxon>Ustilaginomycotina</taxon>
        <taxon>Exobasidiomycetes</taxon>
        <taxon>Georgefischeriales</taxon>
        <taxon>Tilletiariaceae</taxon>
        <taxon>Tilletiaria</taxon>
    </lineage>
</organism>
<dbReference type="RefSeq" id="XP_013241757.1">
    <property type="nucleotide sequence ID" value="XM_013386303.1"/>
</dbReference>
<evidence type="ECO:0000313" key="5">
    <source>
        <dbReference type="Proteomes" id="UP000027361"/>
    </source>
</evidence>
<name>A0A066VIG0_TILAU</name>